<feature type="non-terminal residue" evidence="1">
    <location>
        <position position="114"/>
    </location>
</feature>
<proteinExistence type="predicted"/>
<evidence type="ECO:0000313" key="1">
    <source>
        <dbReference type="EMBL" id="EKD25178.1"/>
    </source>
</evidence>
<dbReference type="AlphaFoldDB" id="K1XXY2"/>
<dbReference type="Pfam" id="PF25948">
    <property type="entry name" value="DUF7986"/>
    <property type="match status" value="1"/>
</dbReference>
<reference evidence="1" key="1">
    <citation type="journal article" date="2012" name="Science">
        <title>Fermentation, hydrogen, and sulfur metabolism in multiple uncultivated bacterial phyla.</title>
        <authorList>
            <person name="Wrighton K.C."/>
            <person name="Thomas B.C."/>
            <person name="Sharon I."/>
            <person name="Miller C.S."/>
            <person name="Castelle C.J."/>
            <person name="VerBerkmoes N.C."/>
            <person name="Wilkins M.J."/>
            <person name="Hettich R.L."/>
            <person name="Lipton M.S."/>
            <person name="Williams K.H."/>
            <person name="Long P.E."/>
            <person name="Banfield J.F."/>
        </authorList>
    </citation>
    <scope>NUCLEOTIDE SEQUENCE [LARGE SCALE GENOMIC DNA]</scope>
</reference>
<name>K1XXY2_9BACT</name>
<dbReference type="InterPro" id="IPR058292">
    <property type="entry name" value="DUF7986"/>
</dbReference>
<accession>K1XXY2</accession>
<comment type="caution">
    <text evidence="1">The sequence shown here is derived from an EMBL/GenBank/DDBJ whole genome shotgun (WGS) entry which is preliminary data.</text>
</comment>
<dbReference type="EMBL" id="AMFJ01036117">
    <property type="protein sequence ID" value="EKD25178.1"/>
    <property type="molecule type" value="Genomic_DNA"/>
</dbReference>
<organism evidence="1">
    <name type="scientific">uncultured bacterium</name>
    <name type="common">gcode 4</name>
    <dbReference type="NCBI Taxonomy" id="1234023"/>
    <lineage>
        <taxon>Bacteria</taxon>
        <taxon>environmental samples</taxon>
    </lineage>
</organism>
<gene>
    <name evidence="1" type="ORF">ACD_80C00110G0001</name>
</gene>
<protein>
    <submittedName>
        <fullName evidence="1">Uncharacterized protein</fullName>
    </submittedName>
</protein>
<sequence length="114" mass="13587">MTHPYSDLSADLKSKCLKYIRKYLSEDFRFYMGDSDTMFIGDENELEGSMIFALDNFLLFGNTIDEDRVITQIREDYAKLNDEEEEILKEWEEGAITSLFEVERIKYKMVWINK</sequence>